<evidence type="ECO:0000256" key="12">
    <source>
        <dbReference type="RuleBase" id="RU003857"/>
    </source>
</evidence>
<dbReference type="InterPro" id="IPR003092">
    <property type="entry name" value="2pore_dom_K_chnl_TASK"/>
</dbReference>
<dbReference type="PANTHER" id="PTHR11003:SF241">
    <property type="entry name" value="POTASSIUM CHANNEL SUBFAMILY K MEMBER 5"/>
    <property type="match status" value="1"/>
</dbReference>
<evidence type="ECO:0000256" key="1">
    <source>
        <dbReference type="ARBA" id="ARBA00004141"/>
    </source>
</evidence>
<gene>
    <name evidence="16" type="ORF">NDU88_000934</name>
</gene>
<feature type="transmembrane region" description="Helical" evidence="14">
    <location>
        <begin position="110"/>
        <end position="137"/>
    </location>
</feature>
<dbReference type="SUPFAM" id="SSF81324">
    <property type="entry name" value="Voltage-gated potassium channels"/>
    <property type="match status" value="2"/>
</dbReference>
<comment type="caution">
    <text evidence="16">The sequence shown here is derived from an EMBL/GenBank/DDBJ whole genome shotgun (WGS) entry which is preliminary data.</text>
</comment>
<feature type="compositionally biased region" description="Basic and acidic residues" evidence="13">
    <location>
        <begin position="265"/>
        <end position="277"/>
    </location>
</feature>
<keyword evidence="4" id="KW-0633">Potassium transport</keyword>
<dbReference type="InterPro" id="IPR013099">
    <property type="entry name" value="K_chnl_dom"/>
</dbReference>
<evidence type="ECO:0000256" key="13">
    <source>
        <dbReference type="SAM" id="MobiDB-lite"/>
    </source>
</evidence>
<dbReference type="FunFam" id="1.10.287.70:FF:000077">
    <property type="entry name" value="Potassium channel subfamily K member 5"/>
    <property type="match status" value="1"/>
</dbReference>
<evidence type="ECO:0000256" key="3">
    <source>
        <dbReference type="ARBA" id="ARBA00022448"/>
    </source>
</evidence>
<reference evidence="16" key="1">
    <citation type="journal article" date="2022" name="bioRxiv">
        <title>Sequencing and chromosome-scale assembly of the giantPleurodeles waltlgenome.</title>
        <authorList>
            <person name="Brown T."/>
            <person name="Elewa A."/>
            <person name="Iarovenko S."/>
            <person name="Subramanian E."/>
            <person name="Araus A.J."/>
            <person name="Petzold A."/>
            <person name="Susuki M."/>
            <person name="Suzuki K.-i.T."/>
            <person name="Hayashi T."/>
            <person name="Toyoda A."/>
            <person name="Oliveira C."/>
            <person name="Osipova E."/>
            <person name="Leigh N.D."/>
            <person name="Simon A."/>
            <person name="Yun M.H."/>
        </authorList>
    </citation>
    <scope>NUCLEOTIDE SEQUENCE</scope>
    <source>
        <strain evidence="16">20211129_DDA</strain>
        <tissue evidence="16">Liver</tissue>
    </source>
</reference>
<evidence type="ECO:0000256" key="4">
    <source>
        <dbReference type="ARBA" id="ARBA00022538"/>
    </source>
</evidence>
<keyword evidence="10 14" id="KW-0472">Membrane</keyword>
<evidence type="ECO:0000256" key="14">
    <source>
        <dbReference type="SAM" id="Phobius"/>
    </source>
</evidence>
<evidence type="ECO:0000259" key="15">
    <source>
        <dbReference type="Pfam" id="PF07885"/>
    </source>
</evidence>
<dbReference type="GO" id="GO:0015271">
    <property type="term" value="F:outward rectifier potassium channel activity"/>
    <property type="evidence" value="ECO:0007669"/>
    <property type="project" value="TreeGrafter"/>
</dbReference>
<feature type="region of interest" description="Disordered" evidence="13">
    <location>
        <begin position="420"/>
        <end position="482"/>
    </location>
</feature>
<keyword evidence="5 12" id="KW-0812">Transmembrane</keyword>
<evidence type="ECO:0000313" key="17">
    <source>
        <dbReference type="Proteomes" id="UP001066276"/>
    </source>
</evidence>
<dbReference type="PRINTS" id="PR01095">
    <property type="entry name" value="TASKCHANNEL"/>
</dbReference>
<dbReference type="Gene3D" id="1.10.287.70">
    <property type="match status" value="1"/>
</dbReference>
<dbReference type="PANTHER" id="PTHR11003">
    <property type="entry name" value="POTASSIUM CHANNEL, SUBFAMILY K"/>
    <property type="match status" value="1"/>
</dbReference>
<keyword evidence="9 12" id="KW-0406">Ion transport</keyword>
<keyword evidence="11 12" id="KW-0407">Ion channel</keyword>
<keyword evidence="6" id="KW-0631">Potassium channel</keyword>
<feature type="transmembrane region" description="Helical" evidence="14">
    <location>
        <begin position="6"/>
        <end position="26"/>
    </location>
</feature>
<feature type="region of interest" description="Disordered" evidence="13">
    <location>
        <begin position="307"/>
        <end position="375"/>
    </location>
</feature>
<keyword evidence="7" id="KW-0630">Potassium</keyword>
<feature type="domain" description="Potassium channel" evidence="15">
    <location>
        <begin position="80"/>
        <end position="137"/>
    </location>
</feature>
<feature type="compositionally biased region" description="Polar residues" evidence="13">
    <location>
        <begin position="347"/>
        <end position="361"/>
    </location>
</feature>
<feature type="transmembrane region" description="Helical" evidence="14">
    <location>
        <begin position="158"/>
        <end position="182"/>
    </location>
</feature>
<evidence type="ECO:0000256" key="9">
    <source>
        <dbReference type="ARBA" id="ARBA00023065"/>
    </source>
</evidence>
<feature type="compositionally biased region" description="Low complexity" evidence="13">
    <location>
        <begin position="452"/>
        <end position="467"/>
    </location>
</feature>
<keyword evidence="8 14" id="KW-1133">Transmembrane helix</keyword>
<evidence type="ECO:0000313" key="16">
    <source>
        <dbReference type="EMBL" id="KAJ1148093.1"/>
    </source>
</evidence>
<accession>A0AAV7RB65</accession>
<feature type="domain" description="Potassium channel" evidence="15">
    <location>
        <begin position="172"/>
        <end position="244"/>
    </location>
</feature>
<keyword evidence="17" id="KW-1185">Reference proteome</keyword>
<dbReference type="Proteomes" id="UP001066276">
    <property type="component" value="Chromosome 5"/>
</dbReference>
<dbReference type="GO" id="GO:0030322">
    <property type="term" value="P:stabilization of membrane potential"/>
    <property type="evidence" value="ECO:0007669"/>
    <property type="project" value="TreeGrafter"/>
</dbReference>
<proteinExistence type="inferred from homology"/>
<evidence type="ECO:0000256" key="5">
    <source>
        <dbReference type="ARBA" id="ARBA00022692"/>
    </source>
</evidence>
<dbReference type="GO" id="GO:0022841">
    <property type="term" value="F:potassium ion leak channel activity"/>
    <property type="evidence" value="ECO:0007669"/>
    <property type="project" value="TreeGrafter"/>
</dbReference>
<feature type="region of interest" description="Disordered" evidence="13">
    <location>
        <begin position="261"/>
        <end position="280"/>
    </location>
</feature>
<dbReference type="PRINTS" id="PR01333">
    <property type="entry name" value="2POREKCHANEL"/>
</dbReference>
<dbReference type="Pfam" id="PF07885">
    <property type="entry name" value="Ion_trans_2"/>
    <property type="match status" value="2"/>
</dbReference>
<sequence>MVDRGPVLTSAVIFYLSIGAAIFQALEEPNLKRATESYRLSKEDILRKHKCLSKEALDEIVEVVSAAQGQGVSLSGNYSIAIWDWSNAVIFAATVITTIGYGNVAPKTSAGRLFCVFFGLFGVPLCLTWISALGKFFAGRARRLGQFMRKRGIGLRKAQFICTAIFIVWGVMVHLVLPPFVFMATEGWDYIEGFYFSFITISTIGFGDYVAGVNTSIRYSVLYRYFVEMWIYMGLAWLSLFINWKVSMFVEVHKAIKKRRKRRKESFENDPDPKEAKPLPVTTSKDLKIFSFLSKSQETYNDHMKQIGKKSAKGNSEQITGEGKSAIGQTPPRSNSQKKRTDFQVKYSKSNGTTFDETVFSNGDRKGNGVRSLSNKDTTMFVNQLDRISEEEGELWDARENRPLIFENANITFVNEMGEDDLLGDDKSKSSNEENAVEVETPQNEDKESCTDESSVSSSEETSVSYEQLTNDYKVDNITVTT</sequence>
<name>A0AAV7RB65_PLEWA</name>
<evidence type="ECO:0000256" key="11">
    <source>
        <dbReference type="ARBA" id="ARBA00023303"/>
    </source>
</evidence>
<protein>
    <recommendedName>
        <fullName evidence="15">Potassium channel domain-containing protein</fullName>
    </recommendedName>
</protein>
<organism evidence="16 17">
    <name type="scientific">Pleurodeles waltl</name>
    <name type="common">Iberian ribbed newt</name>
    <dbReference type="NCBI Taxonomy" id="8319"/>
    <lineage>
        <taxon>Eukaryota</taxon>
        <taxon>Metazoa</taxon>
        <taxon>Chordata</taxon>
        <taxon>Craniata</taxon>
        <taxon>Vertebrata</taxon>
        <taxon>Euteleostomi</taxon>
        <taxon>Amphibia</taxon>
        <taxon>Batrachia</taxon>
        <taxon>Caudata</taxon>
        <taxon>Salamandroidea</taxon>
        <taxon>Salamandridae</taxon>
        <taxon>Pleurodelinae</taxon>
        <taxon>Pleurodeles</taxon>
    </lineage>
</organism>
<feature type="transmembrane region" description="Helical" evidence="14">
    <location>
        <begin position="194"/>
        <end position="213"/>
    </location>
</feature>
<dbReference type="EMBL" id="JANPWB010000009">
    <property type="protein sequence ID" value="KAJ1148093.1"/>
    <property type="molecule type" value="Genomic_DNA"/>
</dbReference>
<evidence type="ECO:0000256" key="2">
    <source>
        <dbReference type="ARBA" id="ARBA00006666"/>
    </source>
</evidence>
<evidence type="ECO:0000256" key="10">
    <source>
        <dbReference type="ARBA" id="ARBA00023136"/>
    </source>
</evidence>
<dbReference type="AlphaFoldDB" id="A0AAV7RB65"/>
<feature type="transmembrane region" description="Helical" evidence="14">
    <location>
        <begin position="85"/>
        <end position="104"/>
    </location>
</feature>
<evidence type="ECO:0000256" key="6">
    <source>
        <dbReference type="ARBA" id="ARBA00022826"/>
    </source>
</evidence>
<evidence type="ECO:0000256" key="7">
    <source>
        <dbReference type="ARBA" id="ARBA00022958"/>
    </source>
</evidence>
<keyword evidence="3 12" id="KW-0813">Transport</keyword>
<comment type="similarity">
    <text evidence="2 12">Belongs to the two pore domain potassium channel (TC 1.A.1.8) family.</text>
</comment>
<feature type="transmembrane region" description="Helical" evidence="14">
    <location>
        <begin position="225"/>
        <end position="244"/>
    </location>
</feature>
<evidence type="ECO:0000256" key="8">
    <source>
        <dbReference type="ARBA" id="ARBA00022989"/>
    </source>
</evidence>
<comment type="subcellular location">
    <subcellularLocation>
        <location evidence="1">Membrane</location>
        <topology evidence="1">Multi-pass membrane protein</topology>
    </subcellularLocation>
</comment>
<dbReference type="GO" id="GO:0005886">
    <property type="term" value="C:plasma membrane"/>
    <property type="evidence" value="ECO:0007669"/>
    <property type="project" value="TreeGrafter"/>
</dbReference>
<dbReference type="InterPro" id="IPR003280">
    <property type="entry name" value="2pore_dom_K_chnl"/>
</dbReference>